<evidence type="ECO:0000313" key="2">
    <source>
        <dbReference type="EMBL" id="OMJ29713.1"/>
    </source>
</evidence>
<feature type="transmembrane region" description="Helical" evidence="1">
    <location>
        <begin position="286"/>
        <end position="304"/>
    </location>
</feature>
<protein>
    <submittedName>
        <fullName evidence="2">Uncharacterized protein</fullName>
    </submittedName>
</protein>
<feature type="transmembrane region" description="Helical" evidence="1">
    <location>
        <begin position="410"/>
        <end position="431"/>
    </location>
</feature>
<feature type="transmembrane region" description="Helical" evidence="1">
    <location>
        <begin position="248"/>
        <end position="274"/>
    </location>
</feature>
<gene>
    <name evidence="2" type="ORF">AYI69_g772</name>
</gene>
<dbReference type="PANTHER" id="PTHR40467">
    <property type="match status" value="1"/>
</dbReference>
<evidence type="ECO:0000256" key="1">
    <source>
        <dbReference type="SAM" id="Phobius"/>
    </source>
</evidence>
<feature type="transmembrane region" description="Helical" evidence="1">
    <location>
        <begin position="316"/>
        <end position="336"/>
    </location>
</feature>
<comment type="caution">
    <text evidence="2">The sequence shown here is derived from an EMBL/GenBank/DDBJ whole genome shotgun (WGS) entry which is preliminary data.</text>
</comment>
<name>A0A1R1YS42_9FUNG</name>
<dbReference type="InterPro" id="IPR039966">
    <property type="entry name" value="C553.12c"/>
</dbReference>
<sequence>MRIDSCSNSDSELLPKDYNIDIATSSERTPRNKVNISNSNIEHPLRRKSKHFSSDLFPSLKKDSLDFTSLLSKPALNYNSINNLPFNNHQFLPKNSKIPIHPSEEIYLFNNNYFANIPSQSKSNSNSISSNSTPCANIPNSFIDDSEVFKNDEFDVFNPHWDDMITFRESRLKLKKRRTWSISHSLNAVEPIRNSISDSFSNKIQNSFFRFIIIMLLPILITLAWVSVPIPTKLKPFEPSNSVYQSNFWVFLFFYYGIYNICALMLVTHIFHLYSLNWWPESMSAVSANVTSWIFSMSIGAILYRYDVKLLHNPLTWTAITLITLLFPLIISFAQIRRQYSTITSRQTVNQNPEDGIFFHSLEWRTPSSYNRFLWFTGIFITWYIALTAGEYLAHLYVSTLPHNNVEGLYYVYTWLITVNLLDVVSGWKLVCTFAQPKPVLYSATRFIIMDCPVYSS</sequence>
<evidence type="ECO:0000313" key="3">
    <source>
        <dbReference type="Proteomes" id="UP000187429"/>
    </source>
</evidence>
<dbReference type="Proteomes" id="UP000187429">
    <property type="component" value="Unassembled WGS sequence"/>
</dbReference>
<organism evidence="2 3">
    <name type="scientific">Smittium culicis</name>
    <dbReference type="NCBI Taxonomy" id="133412"/>
    <lineage>
        <taxon>Eukaryota</taxon>
        <taxon>Fungi</taxon>
        <taxon>Fungi incertae sedis</taxon>
        <taxon>Zoopagomycota</taxon>
        <taxon>Kickxellomycotina</taxon>
        <taxon>Harpellomycetes</taxon>
        <taxon>Harpellales</taxon>
        <taxon>Legeriomycetaceae</taxon>
        <taxon>Smittium</taxon>
    </lineage>
</organism>
<keyword evidence="3" id="KW-1185">Reference proteome</keyword>
<dbReference type="AlphaFoldDB" id="A0A1R1YS42"/>
<keyword evidence="1" id="KW-0812">Transmembrane</keyword>
<feature type="transmembrane region" description="Helical" evidence="1">
    <location>
        <begin position="373"/>
        <end position="398"/>
    </location>
</feature>
<accession>A0A1R1YS42</accession>
<reference evidence="3" key="1">
    <citation type="submission" date="2017-01" db="EMBL/GenBank/DDBJ databases">
        <authorList>
            <person name="Wang Y."/>
            <person name="White M."/>
            <person name="Kvist S."/>
            <person name="Moncalvo J.-M."/>
        </authorList>
    </citation>
    <scope>NUCLEOTIDE SEQUENCE [LARGE SCALE GENOMIC DNA]</scope>
    <source>
        <strain evidence="3">ID-206-W2</strain>
    </source>
</reference>
<keyword evidence="1" id="KW-0472">Membrane</keyword>
<dbReference type="PANTHER" id="PTHR40467:SF1">
    <property type="match status" value="1"/>
</dbReference>
<keyword evidence="1" id="KW-1133">Transmembrane helix</keyword>
<dbReference type="OrthoDB" id="5541877at2759"/>
<feature type="transmembrane region" description="Helical" evidence="1">
    <location>
        <begin position="208"/>
        <end position="228"/>
    </location>
</feature>
<proteinExistence type="predicted"/>
<dbReference type="EMBL" id="LSSM01000205">
    <property type="protein sequence ID" value="OMJ29713.1"/>
    <property type="molecule type" value="Genomic_DNA"/>
</dbReference>